<keyword evidence="2" id="KW-0472">Membrane</keyword>
<organism evidence="5 6">
    <name type="scientific">Bemisia tabaci</name>
    <name type="common">Sweetpotato whitefly</name>
    <name type="synonym">Aleurodes tabaci</name>
    <dbReference type="NCBI Taxonomy" id="7038"/>
    <lineage>
        <taxon>Eukaryota</taxon>
        <taxon>Metazoa</taxon>
        <taxon>Ecdysozoa</taxon>
        <taxon>Arthropoda</taxon>
        <taxon>Hexapoda</taxon>
        <taxon>Insecta</taxon>
        <taxon>Pterygota</taxon>
        <taxon>Neoptera</taxon>
        <taxon>Paraneoptera</taxon>
        <taxon>Hemiptera</taxon>
        <taxon>Sternorrhyncha</taxon>
        <taxon>Aleyrodoidea</taxon>
        <taxon>Aleyrodidae</taxon>
        <taxon>Aleyrodinae</taxon>
        <taxon>Bemisia</taxon>
    </lineage>
</organism>
<dbReference type="Pfam" id="PF16040">
    <property type="entry name" value="APD1-4_N"/>
    <property type="match status" value="1"/>
</dbReference>
<gene>
    <name evidence="5" type="ORF">BEMITA_LOCUS11653</name>
</gene>
<dbReference type="OrthoDB" id="6435218at2759"/>
<feature type="domain" description="E3 ubiquitin-protein ligase APD1-4 middle" evidence="4">
    <location>
        <begin position="392"/>
        <end position="499"/>
    </location>
</feature>
<dbReference type="EMBL" id="OU963868">
    <property type="protein sequence ID" value="CAH0393228.1"/>
    <property type="molecule type" value="Genomic_DNA"/>
</dbReference>
<dbReference type="Pfam" id="PF16041">
    <property type="entry name" value="APD1-4_M"/>
    <property type="match status" value="1"/>
</dbReference>
<name>A0A9P0F5L6_BEMTA</name>
<evidence type="ECO:0000259" key="3">
    <source>
        <dbReference type="Pfam" id="PF16040"/>
    </source>
</evidence>
<dbReference type="InterPro" id="IPR032010">
    <property type="entry name" value="APD1-4_M"/>
</dbReference>
<dbReference type="PANTHER" id="PTHR39077:SF2">
    <property type="entry name" value="E3 UBIQUITIN-PROTEIN LIGASE APD1-4 MIDDLE DOMAIN-CONTAINING PROTEIN"/>
    <property type="match status" value="1"/>
</dbReference>
<accession>A0A9P0F5L6</accession>
<feature type="domain" description="E3 ubiquitin-protein ligase APD1-4 N-terminal" evidence="3">
    <location>
        <begin position="99"/>
        <end position="169"/>
    </location>
</feature>
<feature type="compositionally biased region" description="Basic residues" evidence="1">
    <location>
        <begin position="277"/>
        <end position="289"/>
    </location>
</feature>
<evidence type="ECO:0000256" key="2">
    <source>
        <dbReference type="SAM" id="Phobius"/>
    </source>
</evidence>
<feature type="compositionally biased region" description="Basic and acidic residues" evidence="1">
    <location>
        <begin position="263"/>
        <end position="276"/>
    </location>
</feature>
<sequence>MPSLSRESPEMGSIAYYHTAYAYDSFNGLQKFGKMHGARRVAVFCLLTAVLPTILLIIPLYLRHSVFMDVVYSVAESDVLEIVEGISTIFCQGQTLKMNSSFSAFQIKGSPEPQTDIRKHIRLKKSMSLPDDTLEYWGFYLPNGSTVSLSVCSRYDGSRILVVKGEKNLKTCGLLNHPMRKPPSMATGQGQVTVTFETNAQVILSDNDIDPPQNGTDERDFEGEDLSDYNMEEEKRKEIEEIRNKNIKILSNQEKKVADNKNLIESDSKSKADVSPKLHRRRRHEKTKSKHEIEKELLAKLLNEDESERVTSPKRKRFAKAAQQSHRFDGGLVHGGNALTYNTSAHDSSFSSFEYGLYTCYDGNILLTQGFPPSKLCTSVEFFEMQKHMKTVHDVVSDGYYYYIFYSDNDFQLNDIHAVFDIYKPTYMYGNYSHGCINKTECYFPINFLSDETVVVEVPTRDGIEHEGDDITLLTSTCHPRVTVYMLFPISILFLILSCAFL</sequence>
<evidence type="ECO:0000259" key="4">
    <source>
        <dbReference type="Pfam" id="PF16041"/>
    </source>
</evidence>
<feature type="region of interest" description="Disordered" evidence="1">
    <location>
        <begin position="263"/>
        <end position="291"/>
    </location>
</feature>
<evidence type="ECO:0000256" key="1">
    <source>
        <dbReference type="SAM" id="MobiDB-lite"/>
    </source>
</evidence>
<keyword evidence="2" id="KW-1133">Transmembrane helix</keyword>
<keyword evidence="6" id="KW-1185">Reference proteome</keyword>
<evidence type="ECO:0000313" key="5">
    <source>
        <dbReference type="EMBL" id="CAH0393228.1"/>
    </source>
</evidence>
<dbReference type="KEGG" id="btab:109034047"/>
<evidence type="ECO:0000313" key="6">
    <source>
        <dbReference type="Proteomes" id="UP001152759"/>
    </source>
</evidence>
<evidence type="ECO:0008006" key="7">
    <source>
        <dbReference type="Google" id="ProtNLM"/>
    </source>
</evidence>
<feature type="transmembrane region" description="Helical" evidence="2">
    <location>
        <begin position="41"/>
        <end position="62"/>
    </location>
</feature>
<feature type="transmembrane region" description="Helical" evidence="2">
    <location>
        <begin position="482"/>
        <end position="501"/>
    </location>
</feature>
<dbReference type="PANTHER" id="PTHR39077">
    <property type="entry name" value="DUF4793 DOMAIN-CONTAINING PROTEIN"/>
    <property type="match status" value="1"/>
</dbReference>
<proteinExistence type="predicted"/>
<keyword evidence="2" id="KW-0812">Transmembrane</keyword>
<dbReference type="Proteomes" id="UP001152759">
    <property type="component" value="Chromosome 7"/>
</dbReference>
<dbReference type="InterPro" id="IPR032008">
    <property type="entry name" value="APD1-4_N"/>
</dbReference>
<dbReference type="AlphaFoldDB" id="A0A9P0F5L6"/>
<protein>
    <recommendedName>
        <fullName evidence="7">E3 ubiquitin-protein ligase APD1-4 middle domain-containing protein</fullName>
    </recommendedName>
</protein>
<reference evidence="5" key="1">
    <citation type="submission" date="2021-12" db="EMBL/GenBank/DDBJ databases">
        <authorList>
            <person name="King R."/>
        </authorList>
    </citation>
    <scope>NUCLEOTIDE SEQUENCE</scope>
</reference>